<dbReference type="GO" id="GO:0006313">
    <property type="term" value="P:DNA transposition"/>
    <property type="evidence" value="ECO:0007669"/>
    <property type="project" value="InterPro"/>
</dbReference>
<dbReference type="InterPro" id="IPR036515">
    <property type="entry name" value="Transposase_17_sf"/>
</dbReference>
<dbReference type="Pfam" id="PF01797">
    <property type="entry name" value="Y1_Tnp"/>
    <property type="match status" value="1"/>
</dbReference>
<proteinExistence type="predicted"/>
<dbReference type="RefSeq" id="WP_169268471.1">
    <property type="nucleotide sequence ID" value="NZ_CAWOXK010000001.1"/>
</dbReference>
<dbReference type="SMART" id="SM01321">
    <property type="entry name" value="Y1_Tnp"/>
    <property type="match status" value="1"/>
</dbReference>
<evidence type="ECO:0000313" key="2">
    <source>
        <dbReference type="EMBL" id="QDL10551.1"/>
    </source>
</evidence>
<dbReference type="EMBL" id="CP030118">
    <property type="protein sequence ID" value="QDL10551.1"/>
    <property type="molecule type" value="Genomic_DNA"/>
</dbReference>
<reference evidence="2 3" key="1">
    <citation type="submission" date="2018-06" db="EMBL/GenBank/DDBJ databases">
        <title>Comparative genomics of Brasilonema spp. strains.</title>
        <authorList>
            <person name="Alvarenga D.O."/>
            <person name="Fiore M.F."/>
            <person name="Varani A.M."/>
        </authorList>
    </citation>
    <scope>NUCLEOTIDE SEQUENCE [LARGE SCALE GENOMIC DNA]</scope>
    <source>
        <strain evidence="2 3">CENA114</strain>
    </source>
</reference>
<dbReference type="AlphaFoldDB" id="A0A856MLY6"/>
<dbReference type="KEGG" id="bsen:DP114_24005"/>
<organism evidence="2 3">
    <name type="scientific">Brasilonema sennae CENA114</name>
    <dbReference type="NCBI Taxonomy" id="415709"/>
    <lineage>
        <taxon>Bacteria</taxon>
        <taxon>Bacillati</taxon>
        <taxon>Cyanobacteriota</taxon>
        <taxon>Cyanophyceae</taxon>
        <taxon>Nostocales</taxon>
        <taxon>Scytonemataceae</taxon>
        <taxon>Brasilonema</taxon>
        <taxon>Bromeliae group (in: Brasilonema)</taxon>
    </lineage>
</organism>
<evidence type="ECO:0000259" key="1">
    <source>
        <dbReference type="SMART" id="SM01321"/>
    </source>
</evidence>
<dbReference type="PANTHER" id="PTHR33360:SF2">
    <property type="entry name" value="TRANSPOSASE FOR INSERTION SEQUENCE ELEMENT IS200"/>
    <property type="match status" value="1"/>
</dbReference>
<dbReference type="GO" id="GO:0004803">
    <property type="term" value="F:transposase activity"/>
    <property type="evidence" value="ECO:0007669"/>
    <property type="project" value="InterPro"/>
</dbReference>
<dbReference type="Proteomes" id="UP000503129">
    <property type="component" value="Chromosome"/>
</dbReference>
<gene>
    <name evidence="2" type="primary">tnpA</name>
    <name evidence="2" type="ORF">DP114_24005</name>
</gene>
<dbReference type="SUPFAM" id="SSF143422">
    <property type="entry name" value="Transposase IS200-like"/>
    <property type="match status" value="1"/>
</dbReference>
<dbReference type="PANTHER" id="PTHR33360">
    <property type="entry name" value="TRANSPOSASE FOR INSERTION SEQUENCE ELEMENT IS200"/>
    <property type="match status" value="1"/>
</dbReference>
<dbReference type="InterPro" id="IPR002686">
    <property type="entry name" value="Transposase_17"/>
</dbReference>
<dbReference type="GO" id="GO:0003677">
    <property type="term" value="F:DNA binding"/>
    <property type="evidence" value="ECO:0007669"/>
    <property type="project" value="InterPro"/>
</dbReference>
<dbReference type="NCBIfam" id="NF033573">
    <property type="entry name" value="transpos_IS200"/>
    <property type="match status" value="1"/>
</dbReference>
<accession>A0A856MLY6</accession>
<dbReference type="Gene3D" id="3.30.70.1290">
    <property type="entry name" value="Transposase IS200-like"/>
    <property type="match status" value="1"/>
</dbReference>
<protein>
    <submittedName>
        <fullName evidence="2">IS200/IS605 family transposase</fullName>
    </submittedName>
</protein>
<keyword evidence="3" id="KW-1185">Reference proteome</keyword>
<name>A0A856MLY6_9CYAN</name>
<evidence type="ECO:0000313" key="3">
    <source>
        <dbReference type="Proteomes" id="UP000503129"/>
    </source>
</evidence>
<feature type="domain" description="Transposase IS200-like" evidence="1">
    <location>
        <begin position="14"/>
        <end position="130"/>
    </location>
</feature>
<sequence>MLKASEYKSGNHNKYLLNLHYVWCPKRRKKVLIGDVARRAKEIFYILANEKGWDILALEVAPDHIHLFIGVTPSDAPHLVIKAFKGRSSYYLRKEFPELLKLPSLWSRSYFVSSAGNVSSEVIKKYIEDQHHG</sequence>